<sequence length="314" mass="35794">MLKLKVASPDVAKQHLETLGKRFDEAMSAWKSPFAGYPPFTSDLKRVLQSERDFILVGDVSRLHKVVQQVKHKAGPLDHYLRNRPSAKSGVRQADMEKLITKLGEIFDYSKFIYKGVGWNAYKLVGSYSLRICPYCHLHHVNYHSQKAGDPKKLELRPPLDHFLPKSIYPYLAVSLYNLVPSCHQCNSSIKGDEDPSETMPHPFDTSVALDMSFTLKGSPLGIAGVTHEELGLTVTGNSTWDEFATFFHLQERYQWYAPEVTDMLKRKQFRDESDTVVQSLMRADFILGFDPLDYEKRALGICLRDIARRQGVL</sequence>
<keyword evidence="2" id="KW-1185">Reference proteome</keyword>
<dbReference type="EMBL" id="JAMDGR010000002">
    <property type="protein sequence ID" value="MDD1147920.1"/>
    <property type="molecule type" value="Genomic_DNA"/>
</dbReference>
<name>A0ABT5Q1S8_9PSED</name>
<reference evidence="1 2" key="1">
    <citation type="submission" date="2022-05" db="EMBL/GenBank/DDBJ databases">
        <title>Novel Pseudomonas spp. Isolated from a Rainbow Trout Aquaculture Facility.</title>
        <authorList>
            <person name="Testerman T."/>
            <person name="Graf J."/>
        </authorList>
    </citation>
    <scope>NUCLEOTIDE SEQUENCE [LARGE SCALE GENOMIC DNA]</scope>
    <source>
        <strain evidence="1 2">ID357</strain>
    </source>
</reference>
<gene>
    <name evidence="1" type="ORF">M5G25_06475</name>
</gene>
<evidence type="ECO:0000313" key="1">
    <source>
        <dbReference type="EMBL" id="MDD1147920.1"/>
    </source>
</evidence>
<proteinExistence type="predicted"/>
<protein>
    <recommendedName>
        <fullName evidence="3">HNH endonuclease</fullName>
    </recommendedName>
</protein>
<organism evidence="1 2">
    <name type="scientific">Pseudomonas idahonensis</name>
    <dbReference type="NCBI Taxonomy" id="2942628"/>
    <lineage>
        <taxon>Bacteria</taxon>
        <taxon>Pseudomonadati</taxon>
        <taxon>Pseudomonadota</taxon>
        <taxon>Gammaproteobacteria</taxon>
        <taxon>Pseudomonadales</taxon>
        <taxon>Pseudomonadaceae</taxon>
        <taxon>Pseudomonas</taxon>
    </lineage>
</organism>
<evidence type="ECO:0008006" key="3">
    <source>
        <dbReference type="Google" id="ProtNLM"/>
    </source>
</evidence>
<comment type="caution">
    <text evidence="1">The sequence shown here is derived from an EMBL/GenBank/DDBJ whole genome shotgun (WGS) entry which is preliminary data.</text>
</comment>
<accession>A0ABT5Q1S8</accession>
<dbReference type="Gene3D" id="1.10.30.50">
    <property type="match status" value="1"/>
</dbReference>
<dbReference type="Proteomes" id="UP001217610">
    <property type="component" value="Unassembled WGS sequence"/>
</dbReference>
<evidence type="ECO:0000313" key="2">
    <source>
        <dbReference type="Proteomes" id="UP001217610"/>
    </source>
</evidence>
<dbReference type="RefSeq" id="WP_273922633.1">
    <property type="nucleotide sequence ID" value="NZ_JAMDGR010000002.1"/>
</dbReference>